<dbReference type="AlphaFoldDB" id="A0A1X1FFK4"/>
<keyword evidence="1" id="KW-0472">Membrane</keyword>
<comment type="caution">
    <text evidence="2">The sequence shown here is derived from an EMBL/GenBank/DDBJ whole genome shotgun (WGS) entry which is preliminary data.</text>
</comment>
<evidence type="ECO:0000313" key="2">
    <source>
        <dbReference type="EMBL" id="ORN30173.1"/>
    </source>
</evidence>
<feature type="transmembrane region" description="Helical" evidence="1">
    <location>
        <begin position="12"/>
        <end position="31"/>
    </location>
</feature>
<evidence type="ECO:0000313" key="3">
    <source>
        <dbReference type="Proteomes" id="UP000193009"/>
    </source>
</evidence>
<sequence length="43" mass="5267">MVIFHEQTFVMSAFMATFMVFIQFSFIFIFYPKFVHFCRADMI</sequence>
<organism evidence="2 3">
    <name type="scientific">Lentilactobacillus parabuchneri</name>
    <dbReference type="NCBI Taxonomy" id="152331"/>
    <lineage>
        <taxon>Bacteria</taxon>
        <taxon>Bacillati</taxon>
        <taxon>Bacillota</taxon>
        <taxon>Bacilli</taxon>
        <taxon>Lactobacillales</taxon>
        <taxon>Lactobacillaceae</taxon>
        <taxon>Lentilactobacillus</taxon>
    </lineage>
</organism>
<dbReference type="STRING" id="152331.FAM21731_01064"/>
<protein>
    <submittedName>
        <fullName evidence="2">Uncharacterized protein</fullName>
    </submittedName>
</protein>
<dbReference type="Proteomes" id="UP000193009">
    <property type="component" value="Unassembled WGS sequence"/>
</dbReference>
<name>A0A1X1FFK4_9LACO</name>
<keyword evidence="1" id="KW-0812">Transmembrane</keyword>
<keyword evidence="1" id="KW-1133">Transmembrane helix</keyword>
<dbReference type="KEGG" id="lpar:FAM21731_01064"/>
<proteinExistence type="predicted"/>
<gene>
    <name evidence="2" type="ORF">FAM23169_01015</name>
</gene>
<dbReference type="EMBL" id="MSBD01000023">
    <property type="protein sequence ID" value="ORN30173.1"/>
    <property type="molecule type" value="Genomic_DNA"/>
</dbReference>
<reference evidence="2 3" key="1">
    <citation type="journal article" date="2017" name="Front. Microbiol.">
        <title>The Histidine Decarboxylase Gene Cluster of Lactobacillus parabuchneri Was Gained by Horizontal Gene Transfer and Is Mobile within the Species.</title>
        <authorList>
            <person name="Wuthrich D."/>
            <person name="Berthoud H."/>
            <person name="Wechsler D."/>
            <person name="Eugster E."/>
            <person name="Irmler S."/>
            <person name="Bruggmann R."/>
        </authorList>
    </citation>
    <scope>NUCLEOTIDE SEQUENCE [LARGE SCALE GENOMIC DNA]</scope>
    <source>
        <strain evidence="2 3">FAM23169</strain>
    </source>
</reference>
<keyword evidence="3" id="KW-1185">Reference proteome</keyword>
<evidence type="ECO:0000256" key="1">
    <source>
        <dbReference type="SAM" id="Phobius"/>
    </source>
</evidence>
<accession>A0A1X1FFK4</accession>